<feature type="coiled-coil region" evidence="7">
    <location>
        <begin position="1207"/>
        <end position="1248"/>
    </location>
</feature>
<keyword evidence="3 6" id="KW-0067">ATP-binding</keyword>
<evidence type="ECO:0000256" key="6">
    <source>
        <dbReference type="PROSITE-ProRule" id="PRU00283"/>
    </source>
</evidence>
<dbReference type="InterPro" id="IPR001752">
    <property type="entry name" value="Kinesin_motor_dom"/>
</dbReference>
<gene>
    <name evidence="11" type="primary">LOC34617519</name>
</gene>
<keyword evidence="2 6" id="KW-0547">Nucleotide-binding</keyword>
<dbReference type="PANTHER" id="PTHR47968">
    <property type="entry name" value="CENTROMERE PROTEIN E"/>
    <property type="match status" value="1"/>
</dbReference>
<feature type="binding site" evidence="6">
    <location>
        <begin position="130"/>
        <end position="137"/>
    </location>
    <ligand>
        <name>ATP</name>
        <dbReference type="ChEBI" id="CHEBI:30616"/>
    </ligand>
</feature>
<sequence>MSLVKQGTSKGRKVKMADPKDEGLPVDPESVEESIRVEAGHIMAWKIEQKSMQLIVEPPTQTELEETRLGKASKKVAEKTQAQKDQVQRYYAFDRCFDDDAENDEVFGYVARDIVLDAFKGINGCVFAYGQTGSGKTHSIMGVAEDPGILPRSLAEFFDCMSDSSLLQEEMAEAAAEKEDTLEQDQLQSPRKAEALEDGENREYLMRVSYVEIYLERVNDLLQEGPRGGAVENLDVKEDPKKGFVVVGLHEEVVASMEEVMTILSKSHVVFSITLESTSTFEDGTNVSRRGELKIVDLAGNEKAGRASEGMENAKLVLEEGKAINKSLFLLSEVISKLSKQAQQQSDDKKGKKSEKDVYIPWRDSKLTRLLQKALGGNSRAAVLVAVHPSSRYLDTSFSTLRFAMKCKEIKKKICANFFSPEQSLIAQQKKLIAMLHSQLKELSEGGVTAGVSAKHSVENDEQIRILKNDLESKVAKFQQFIIKATASPAPPSAAGGSLQRARTLRQPSTFRRMETLAAARYGLRDIDGLNQAESEDPGVRASMTHALSLLGRFGQDIKHDTYGTLRSSSSGESAGGVLRFETLEHSIEGALQELEFIDDKPPTPAEDALSCEESSATETSDHEAAPEAETEEAGAGVQTHDGVAIERKGKHAKAAGTAAKTKVARTKGEKKAKVKVSKAVKKGRALAPSKQASEILTDQQIAVEPSTVEEPVDHERDTSEARKFRALILKQKAEREGWAAKLKRAKEMGLEVVSKVLYRMQNEKEALAKAKKRSTELSNQIRHICALMHRLGLSVLSTASASSRAQDGALLFRDKENESLRSFLDRVREKRDSEPLNLASGLGDPVGEAARAQGFLDIDQIRPLVYAAIGSALSRVMLAEVIETASEDDGEVQQMESKEQQSPPLMALAASVASQKGSSSQNDEGASPKVPATESEAVGALELIFSKQITAEKSKTVADPETAKMVESKKEETVESILQVLPPWEQHMLALLYEQQEMRKALGQLRDHFTQKLKEIQVSVKRGLLERIELTEHCDRMLAALWSFKAELTDSNSPNRVDKDTNAKFGKLMAKLEELSIRLAERDIDYRLLSEDYINVKGENATLLEINRELKEENRCLLMIPRTMAHWDELKAHEDDVEKKALSRDVHMLQGYVSHLRLRLEECRAVELDVRRLNQALYMELLAANTTIADLQDQIKFHTSVDRREAKLLEEQLVAANQAEAEKSERIRELELEVSYLKEQLEAATSKPEVEEPERVLQAEPVEVTADGEHAVPQKRSLRKSLVSTKSRVKSKVVARASSVVPSPTPVAVPARHKQTSKRSSALVQAGADRGLVKRETRAPSRASGGAARADKPISAKDAEGSRLIKIVAPEAQSSVVPVEKGSSLPQRQTPSRDASPSPAAEEPPTLPSADTSAIGSKMAGRAPAFTGDPRNKGFANMMASLGRRRKNGAA</sequence>
<feature type="region of interest" description="Disordered" evidence="8">
    <location>
        <begin position="597"/>
        <end position="671"/>
    </location>
</feature>
<dbReference type="RefSeq" id="XP_022587256.2">
    <property type="nucleotide sequence ID" value="XM_022730886.2"/>
</dbReference>
<keyword evidence="5 6" id="KW-0505">Motor protein</keyword>
<evidence type="ECO:0000256" key="4">
    <source>
        <dbReference type="ARBA" id="ARBA00023054"/>
    </source>
</evidence>
<dbReference type="GO" id="GO:0007018">
    <property type="term" value="P:microtubule-based movement"/>
    <property type="evidence" value="ECO:0007669"/>
    <property type="project" value="InterPro"/>
</dbReference>
<evidence type="ECO:0000256" key="7">
    <source>
        <dbReference type="SAM" id="Coils"/>
    </source>
</evidence>
<protein>
    <submittedName>
        <fullName evidence="11">Kinesin-like protein KIN-7D, mitochondrial</fullName>
    </submittedName>
</protein>
<comment type="similarity">
    <text evidence="6">Belongs to the TRAFAC class myosin-kinesin ATPase superfamily. Kinesin family.</text>
</comment>
<dbReference type="InterPro" id="IPR027640">
    <property type="entry name" value="Kinesin-like_fam"/>
</dbReference>
<proteinExistence type="inferred from homology"/>
<feature type="region of interest" description="Disordered" evidence="8">
    <location>
        <begin position="171"/>
        <end position="196"/>
    </location>
</feature>
<dbReference type="PROSITE" id="PS50067">
    <property type="entry name" value="KINESIN_MOTOR_2"/>
    <property type="match status" value="1"/>
</dbReference>
<dbReference type="PROSITE" id="PS00411">
    <property type="entry name" value="KINESIN_MOTOR_1"/>
    <property type="match status" value="1"/>
</dbReference>
<evidence type="ECO:0000313" key="10">
    <source>
        <dbReference type="Proteomes" id="UP000515125"/>
    </source>
</evidence>
<keyword evidence="1" id="KW-0493">Microtubule</keyword>
<evidence type="ECO:0000256" key="3">
    <source>
        <dbReference type="ARBA" id="ARBA00022840"/>
    </source>
</evidence>
<dbReference type="InterPro" id="IPR036961">
    <property type="entry name" value="Kinesin_motor_dom_sf"/>
</dbReference>
<feature type="region of interest" description="Disordered" evidence="8">
    <location>
        <begin position="887"/>
        <end position="934"/>
    </location>
</feature>
<dbReference type="GO" id="GO:0008017">
    <property type="term" value="F:microtubule binding"/>
    <property type="evidence" value="ECO:0007669"/>
    <property type="project" value="InterPro"/>
</dbReference>
<feature type="compositionally biased region" description="Low complexity" evidence="8">
    <location>
        <begin position="1393"/>
        <end position="1411"/>
    </location>
</feature>
<feature type="domain" description="Kinesin motor" evidence="9">
    <location>
        <begin position="1"/>
        <end position="410"/>
    </location>
</feature>
<feature type="region of interest" description="Disordered" evidence="8">
    <location>
        <begin position="1376"/>
        <end position="1452"/>
    </location>
</feature>
<dbReference type="SUPFAM" id="SSF52540">
    <property type="entry name" value="P-loop containing nucleoside triphosphate hydrolases"/>
    <property type="match status" value="1"/>
</dbReference>
<organism evidence="10 11">
    <name type="scientific">Cyclospora cayetanensis</name>
    <dbReference type="NCBI Taxonomy" id="88456"/>
    <lineage>
        <taxon>Eukaryota</taxon>
        <taxon>Sar</taxon>
        <taxon>Alveolata</taxon>
        <taxon>Apicomplexa</taxon>
        <taxon>Conoidasida</taxon>
        <taxon>Coccidia</taxon>
        <taxon>Eucoccidiorida</taxon>
        <taxon>Eimeriorina</taxon>
        <taxon>Eimeriidae</taxon>
        <taxon>Cyclospora</taxon>
    </lineage>
</organism>
<feature type="compositionally biased region" description="Low complexity" evidence="8">
    <location>
        <begin position="1296"/>
        <end position="1311"/>
    </location>
</feature>
<dbReference type="GO" id="GO:0005524">
    <property type="term" value="F:ATP binding"/>
    <property type="evidence" value="ECO:0007669"/>
    <property type="project" value="UniProtKB-UniRule"/>
</dbReference>
<dbReference type="GO" id="GO:0005874">
    <property type="term" value="C:microtubule"/>
    <property type="evidence" value="ECO:0007669"/>
    <property type="project" value="UniProtKB-KW"/>
</dbReference>
<dbReference type="PRINTS" id="PR00380">
    <property type="entry name" value="KINESINHEAVY"/>
</dbReference>
<dbReference type="GO" id="GO:0003777">
    <property type="term" value="F:microtubule motor activity"/>
    <property type="evidence" value="ECO:0007669"/>
    <property type="project" value="InterPro"/>
</dbReference>
<dbReference type="InterPro" id="IPR019821">
    <property type="entry name" value="Kinesin_motor_CS"/>
</dbReference>
<keyword evidence="4 7" id="KW-0175">Coiled coil</keyword>
<feature type="region of interest" description="Disordered" evidence="8">
    <location>
        <begin position="1296"/>
        <end position="1358"/>
    </location>
</feature>
<dbReference type="GeneID" id="34617519"/>
<keyword evidence="10" id="KW-1185">Reference proteome</keyword>
<evidence type="ECO:0000256" key="8">
    <source>
        <dbReference type="SAM" id="MobiDB-lite"/>
    </source>
</evidence>
<feature type="compositionally biased region" description="Polar residues" evidence="8">
    <location>
        <begin position="913"/>
        <end position="925"/>
    </location>
</feature>
<dbReference type="InterPro" id="IPR027417">
    <property type="entry name" value="P-loop_NTPase"/>
</dbReference>
<evidence type="ECO:0000256" key="1">
    <source>
        <dbReference type="ARBA" id="ARBA00022701"/>
    </source>
</evidence>
<name>A0A6P5WD41_9EIME</name>
<dbReference type="Gene3D" id="3.40.850.10">
    <property type="entry name" value="Kinesin motor domain"/>
    <property type="match status" value="1"/>
</dbReference>
<dbReference type="Pfam" id="PF00225">
    <property type="entry name" value="Kinesin"/>
    <property type="match status" value="1"/>
</dbReference>
<dbReference type="PANTHER" id="PTHR47968:SF36">
    <property type="entry name" value="KINESIN HEAVY CHAIN ISOFORM X1"/>
    <property type="match status" value="1"/>
</dbReference>
<dbReference type="SMART" id="SM00129">
    <property type="entry name" value="KISc"/>
    <property type="match status" value="1"/>
</dbReference>
<evidence type="ECO:0000313" key="11">
    <source>
        <dbReference type="RefSeq" id="XP_022587256.2"/>
    </source>
</evidence>
<evidence type="ECO:0000259" key="9">
    <source>
        <dbReference type="PROSITE" id="PS50067"/>
    </source>
</evidence>
<evidence type="ECO:0000256" key="5">
    <source>
        <dbReference type="ARBA" id="ARBA00023175"/>
    </source>
</evidence>
<dbReference type="Proteomes" id="UP000515125">
    <property type="component" value="Unplaced"/>
</dbReference>
<evidence type="ECO:0000256" key="2">
    <source>
        <dbReference type="ARBA" id="ARBA00022741"/>
    </source>
</evidence>
<feature type="region of interest" description="Disordered" evidence="8">
    <location>
        <begin position="1"/>
        <end position="31"/>
    </location>
</feature>
<reference evidence="11" key="1">
    <citation type="submission" date="2025-08" db="UniProtKB">
        <authorList>
            <consortium name="RefSeq"/>
        </authorList>
    </citation>
    <scope>IDENTIFICATION</scope>
</reference>
<accession>A0A6P5WD41</accession>
<dbReference type="OrthoDB" id="21525at2759"/>